<evidence type="ECO:0000313" key="6">
    <source>
        <dbReference type="Proteomes" id="UP000625527"/>
    </source>
</evidence>
<dbReference type="InterPro" id="IPR036390">
    <property type="entry name" value="WH_DNA-bd_sf"/>
</dbReference>
<dbReference type="PANTHER" id="PTHR33164">
    <property type="entry name" value="TRANSCRIPTIONAL REGULATOR, MARR FAMILY"/>
    <property type="match status" value="1"/>
</dbReference>
<dbReference type="PROSITE" id="PS01117">
    <property type="entry name" value="HTH_MARR_1"/>
    <property type="match status" value="1"/>
</dbReference>
<dbReference type="InterPro" id="IPR036388">
    <property type="entry name" value="WH-like_DNA-bd_sf"/>
</dbReference>
<evidence type="ECO:0000256" key="3">
    <source>
        <dbReference type="ARBA" id="ARBA00023163"/>
    </source>
</evidence>
<dbReference type="InterPro" id="IPR039422">
    <property type="entry name" value="MarR/SlyA-like"/>
</dbReference>
<evidence type="ECO:0000256" key="2">
    <source>
        <dbReference type="ARBA" id="ARBA00023125"/>
    </source>
</evidence>
<dbReference type="EMBL" id="JADAQT010000102">
    <property type="protein sequence ID" value="MBE1877478.1"/>
    <property type="molecule type" value="Genomic_DNA"/>
</dbReference>
<dbReference type="SUPFAM" id="SSF46785">
    <property type="entry name" value="Winged helix' DNA-binding domain"/>
    <property type="match status" value="1"/>
</dbReference>
<dbReference type="PANTHER" id="PTHR33164:SF99">
    <property type="entry name" value="MARR FAMILY REGULATORY PROTEIN"/>
    <property type="match status" value="1"/>
</dbReference>
<dbReference type="PROSITE" id="PS50995">
    <property type="entry name" value="HTH_MARR_2"/>
    <property type="match status" value="1"/>
</dbReference>
<comment type="caution">
    <text evidence="5">The sequence shown here is derived from an EMBL/GenBank/DDBJ whole genome shotgun (WGS) entry which is preliminary data.</text>
</comment>
<gene>
    <name evidence="5" type="ORF">IHE71_17455</name>
</gene>
<dbReference type="Pfam" id="PF12802">
    <property type="entry name" value="MarR_2"/>
    <property type="match status" value="1"/>
</dbReference>
<evidence type="ECO:0000259" key="4">
    <source>
        <dbReference type="PROSITE" id="PS50995"/>
    </source>
</evidence>
<keyword evidence="2" id="KW-0238">DNA-binding</keyword>
<dbReference type="Proteomes" id="UP000625527">
    <property type="component" value="Unassembled WGS sequence"/>
</dbReference>
<keyword evidence="1" id="KW-0805">Transcription regulation</keyword>
<reference evidence="5 6" key="1">
    <citation type="submission" date="2020-10" db="EMBL/GenBank/DDBJ databases">
        <title>Myceligenerans pegani sp. nov., an endophytic actinomycete isolated from Peganum harmala L. in Xinjiang, China.</title>
        <authorList>
            <person name="Xin L."/>
        </authorList>
    </citation>
    <scope>NUCLEOTIDE SEQUENCE [LARGE SCALE GENOMIC DNA]</scope>
    <source>
        <strain evidence="5 6">TRM65318</strain>
    </source>
</reference>
<sequence length="128" mass="14413">MEAASEVGVDTRWSEMLRTYHTVSNELEHELQAGHGLGLSDFELLKALCRCCGPDKAKVRMKDLEAEMYLSQSAFSRTVTRLEKAGFVERAECGFDRRSNFLAITDAGGERYRSAAETYRAVLNEHFA</sequence>
<proteinExistence type="predicted"/>
<dbReference type="InterPro" id="IPR023187">
    <property type="entry name" value="Tscrpt_reg_MarR-type_CS"/>
</dbReference>
<keyword evidence="6" id="KW-1185">Reference proteome</keyword>
<dbReference type="RefSeq" id="WP_192864031.1">
    <property type="nucleotide sequence ID" value="NZ_JADAQT010000102.1"/>
</dbReference>
<organism evidence="5 6">
    <name type="scientific">Myceligenerans pegani</name>
    <dbReference type="NCBI Taxonomy" id="2776917"/>
    <lineage>
        <taxon>Bacteria</taxon>
        <taxon>Bacillati</taxon>
        <taxon>Actinomycetota</taxon>
        <taxon>Actinomycetes</taxon>
        <taxon>Micrococcales</taxon>
        <taxon>Promicromonosporaceae</taxon>
        <taxon>Myceligenerans</taxon>
    </lineage>
</organism>
<feature type="domain" description="HTH marR-type" evidence="4">
    <location>
        <begin position="13"/>
        <end position="128"/>
    </location>
</feature>
<keyword evidence="3" id="KW-0804">Transcription</keyword>
<evidence type="ECO:0000313" key="5">
    <source>
        <dbReference type="EMBL" id="MBE1877478.1"/>
    </source>
</evidence>
<protein>
    <submittedName>
        <fullName evidence="5">Winged helix-turn-helix transcriptional regulator</fullName>
    </submittedName>
</protein>
<accession>A0ABR9N2Z1</accession>
<evidence type="ECO:0000256" key="1">
    <source>
        <dbReference type="ARBA" id="ARBA00023015"/>
    </source>
</evidence>
<dbReference type="InterPro" id="IPR000835">
    <property type="entry name" value="HTH_MarR-typ"/>
</dbReference>
<dbReference type="Gene3D" id="1.10.10.10">
    <property type="entry name" value="Winged helix-like DNA-binding domain superfamily/Winged helix DNA-binding domain"/>
    <property type="match status" value="1"/>
</dbReference>
<name>A0ABR9N2Z1_9MICO</name>